<dbReference type="GO" id="GO:0005886">
    <property type="term" value="C:plasma membrane"/>
    <property type="evidence" value="ECO:0007669"/>
    <property type="project" value="UniProtKB-SubCell"/>
</dbReference>
<feature type="transmembrane region" description="Helical" evidence="7">
    <location>
        <begin position="29"/>
        <end position="54"/>
    </location>
</feature>
<dbReference type="InterPro" id="IPR049278">
    <property type="entry name" value="MS_channel_C"/>
</dbReference>
<dbReference type="InterPro" id="IPR011014">
    <property type="entry name" value="MscS_channel_TM-2"/>
</dbReference>
<evidence type="ECO:0000259" key="8">
    <source>
        <dbReference type="Pfam" id="PF00924"/>
    </source>
</evidence>
<organism evidence="10 11">
    <name type="scientific">Oceanidesulfovibrio marinus</name>
    <dbReference type="NCBI Taxonomy" id="370038"/>
    <lineage>
        <taxon>Bacteria</taxon>
        <taxon>Pseudomonadati</taxon>
        <taxon>Thermodesulfobacteriota</taxon>
        <taxon>Desulfovibrionia</taxon>
        <taxon>Desulfovibrionales</taxon>
        <taxon>Desulfovibrionaceae</taxon>
        <taxon>Oceanidesulfovibrio</taxon>
    </lineage>
</organism>
<dbReference type="Gene3D" id="3.30.70.100">
    <property type="match status" value="1"/>
</dbReference>
<evidence type="ECO:0000256" key="5">
    <source>
        <dbReference type="ARBA" id="ARBA00022989"/>
    </source>
</evidence>
<evidence type="ECO:0000259" key="9">
    <source>
        <dbReference type="Pfam" id="PF21082"/>
    </source>
</evidence>
<comment type="subcellular location">
    <subcellularLocation>
        <location evidence="1">Cell membrane</location>
        <topology evidence="1">Multi-pass membrane protein</topology>
    </subcellularLocation>
</comment>
<keyword evidence="6 7" id="KW-0472">Membrane</keyword>
<name>A0A6P1Z9N1_9BACT</name>
<dbReference type="Pfam" id="PF21082">
    <property type="entry name" value="MS_channel_3rd"/>
    <property type="match status" value="1"/>
</dbReference>
<evidence type="ECO:0000313" key="11">
    <source>
        <dbReference type="Proteomes" id="UP000434052"/>
    </source>
</evidence>
<evidence type="ECO:0000256" key="2">
    <source>
        <dbReference type="ARBA" id="ARBA00008017"/>
    </source>
</evidence>
<protein>
    <submittedName>
        <fullName evidence="10">Mechanosensitive ion channel family protein</fullName>
    </submittedName>
</protein>
<dbReference type="RefSeq" id="WP_144307499.1">
    <property type="nucleotide sequence ID" value="NZ_QMIF01000030.1"/>
</dbReference>
<dbReference type="AlphaFoldDB" id="A0A6P1Z9N1"/>
<keyword evidence="5 7" id="KW-1133">Transmembrane helix</keyword>
<accession>A0A6P1Z9N1</accession>
<dbReference type="Pfam" id="PF00924">
    <property type="entry name" value="MS_channel_2nd"/>
    <property type="match status" value="1"/>
</dbReference>
<comment type="similarity">
    <text evidence="2">Belongs to the MscS (TC 1.A.23) family.</text>
</comment>
<keyword evidence="4 7" id="KW-0812">Transmembrane</keyword>
<dbReference type="SUPFAM" id="SSF82861">
    <property type="entry name" value="Mechanosensitive channel protein MscS (YggB), transmembrane region"/>
    <property type="match status" value="1"/>
</dbReference>
<evidence type="ECO:0000256" key="1">
    <source>
        <dbReference type="ARBA" id="ARBA00004651"/>
    </source>
</evidence>
<comment type="caution">
    <text evidence="10">The sequence shown here is derived from an EMBL/GenBank/DDBJ whole genome shotgun (WGS) entry which is preliminary data.</text>
</comment>
<feature type="domain" description="Mechanosensitive ion channel MscS C-terminal" evidence="9">
    <location>
        <begin position="191"/>
        <end position="274"/>
    </location>
</feature>
<dbReference type="InterPro" id="IPR006685">
    <property type="entry name" value="MscS_channel_2nd"/>
</dbReference>
<evidence type="ECO:0000256" key="4">
    <source>
        <dbReference type="ARBA" id="ARBA00022692"/>
    </source>
</evidence>
<evidence type="ECO:0000256" key="3">
    <source>
        <dbReference type="ARBA" id="ARBA00022475"/>
    </source>
</evidence>
<dbReference type="Gene3D" id="1.10.287.1260">
    <property type="match status" value="1"/>
</dbReference>
<dbReference type="PANTHER" id="PTHR30221:SF1">
    <property type="entry name" value="SMALL-CONDUCTANCE MECHANOSENSITIVE CHANNEL"/>
    <property type="match status" value="1"/>
</dbReference>
<reference evidence="10 11" key="1">
    <citation type="submission" date="2018-06" db="EMBL/GenBank/DDBJ databases">
        <title>Complete genome of Desulfovibrio marinus P48SEP.</title>
        <authorList>
            <person name="Crispim J.S."/>
            <person name="Vidigal P.M.P."/>
            <person name="Silva L.C.F."/>
            <person name="Araujo L.C."/>
            <person name="Laguardia C.N."/>
            <person name="Dias R.S."/>
            <person name="Sousa M.P."/>
            <person name="Paula S.O."/>
            <person name="Silva C."/>
        </authorList>
    </citation>
    <scope>NUCLEOTIDE SEQUENCE [LARGE SCALE GENOMIC DNA]</scope>
    <source>
        <strain evidence="10 11">P48SEP</strain>
    </source>
</reference>
<proteinExistence type="inferred from homology"/>
<sequence length="309" mass="34694">MQESPFEPSFVWEQIDKTLRSIWADFLNYLPFIIAGVVVLLVVVLFERIAIRVLHRSLSTSKLRGSLKQLIERMVSISLWGLGLLLTAMVVFPGLTPTRALGALGVVSIAVGFAFRDIFENFFAGFLILWQFPFEQGDYIECQGITGKVVDVTVRMTIIRTMDDELIIMPNATIFKNPLNVLTYERTRRVKLMTGIAYGEDVATAVQVIKNALKKCRTIDAAKPVQVFPHGFGSSSIDIEVTWWTGSKPLDVRRSRGEVVTAVKSALDQAGIEIPFPYRTLTFKHPLQVVQDEGAQGEEVQDEKMPDRE</sequence>
<dbReference type="PANTHER" id="PTHR30221">
    <property type="entry name" value="SMALL-CONDUCTANCE MECHANOSENSITIVE CHANNEL"/>
    <property type="match status" value="1"/>
</dbReference>
<dbReference type="OrthoDB" id="9784565at2"/>
<evidence type="ECO:0000256" key="7">
    <source>
        <dbReference type="SAM" id="Phobius"/>
    </source>
</evidence>
<dbReference type="InterPro" id="IPR023408">
    <property type="entry name" value="MscS_beta-dom_sf"/>
</dbReference>
<dbReference type="Proteomes" id="UP000434052">
    <property type="component" value="Unassembled WGS sequence"/>
</dbReference>
<dbReference type="SUPFAM" id="SSF50182">
    <property type="entry name" value="Sm-like ribonucleoproteins"/>
    <property type="match status" value="1"/>
</dbReference>
<evidence type="ECO:0000256" key="6">
    <source>
        <dbReference type="ARBA" id="ARBA00023136"/>
    </source>
</evidence>
<feature type="domain" description="Mechanosensitive ion channel MscS" evidence="8">
    <location>
        <begin position="117"/>
        <end position="178"/>
    </location>
</feature>
<dbReference type="InterPro" id="IPR010920">
    <property type="entry name" value="LSM_dom_sf"/>
</dbReference>
<dbReference type="GO" id="GO:0008381">
    <property type="term" value="F:mechanosensitive monoatomic ion channel activity"/>
    <property type="evidence" value="ECO:0007669"/>
    <property type="project" value="InterPro"/>
</dbReference>
<evidence type="ECO:0000313" key="10">
    <source>
        <dbReference type="EMBL" id="TVM30080.1"/>
    </source>
</evidence>
<dbReference type="Gene3D" id="2.30.30.60">
    <property type="match status" value="1"/>
</dbReference>
<feature type="transmembrane region" description="Helical" evidence="7">
    <location>
        <begin position="75"/>
        <end position="95"/>
    </location>
</feature>
<dbReference type="InterPro" id="IPR045275">
    <property type="entry name" value="MscS_archaea/bacteria_type"/>
</dbReference>
<dbReference type="EMBL" id="QMIF01000030">
    <property type="protein sequence ID" value="TVM30080.1"/>
    <property type="molecule type" value="Genomic_DNA"/>
</dbReference>
<gene>
    <name evidence="10" type="ORF">DQK91_21650</name>
</gene>
<keyword evidence="3" id="KW-1003">Cell membrane</keyword>
<dbReference type="InterPro" id="IPR011066">
    <property type="entry name" value="MscS_channel_C_sf"/>
</dbReference>
<dbReference type="SUPFAM" id="SSF82689">
    <property type="entry name" value="Mechanosensitive channel protein MscS (YggB), C-terminal domain"/>
    <property type="match status" value="1"/>
</dbReference>